<name>A0A401TZU0_CHIPU</name>
<dbReference type="AlphaFoldDB" id="A0A401TZU0"/>
<comment type="caution">
    <text evidence="1">The sequence shown here is derived from an EMBL/GenBank/DDBJ whole genome shotgun (WGS) entry which is preliminary data.</text>
</comment>
<dbReference type="EMBL" id="BEZZ01234210">
    <property type="protein sequence ID" value="GCC48153.1"/>
    <property type="molecule type" value="Genomic_DNA"/>
</dbReference>
<dbReference type="Proteomes" id="UP000287033">
    <property type="component" value="Unassembled WGS sequence"/>
</dbReference>
<sequence>VGLVVRVERIIEPGRHRLAEFGEAARQGHDQCEQQIGAAEPQEGARADEIDRFAGAAEREPAAEHEQELPAERVEVPCAGRIGRQVPAEMACGEIEQERGCQRQIELPQHCPQHQRIDQHQRDIERQHVHVDRLERQDQALIERLGRILHEARDVEFVLQIGVVVALREVADLGDVDHEQQDVRDIDLPGPLDQSG</sequence>
<feature type="non-terminal residue" evidence="1">
    <location>
        <position position="196"/>
    </location>
</feature>
<proteinExistence type="predicted"/>
<evidence type="ECO:0000313" key="2">
    <source>
        <dbReference type="Proteomes" id="UP000287033"/>
    </source>
</evidence>
<gene>
    <name evidence="1" type="ORF">chiPu_0032338</name>
</gene>
<accession>A0A401TZU0</accession>
<keyword evidence="2" id="KW-1185">Reference proteome</keyword>
<protein>
    <submittedName>
        <fullName evidence="1">Uncharacterized protein</fullName>
    </submittedName>
</protein>
<organism evidence="1 2">
    <name type="scientific">Chiloscyllium punctatum</name>
    <name type="common">Brownbanded bambooshark</name>
    <name type="synonym">Hemiscyllium punctatum</name>
    <dbReference type="NCBI Taxonomy" id="137246"/>
    <lineage>
        <taxon>Eukaryota</taxon>
        <taxon>Metazoa</taxon>
        <taxon>Chordata</taxon>
        <taxon>Craniata</taxon>
        <taxon>Vertebrata</taxon>
        <taxon>Chondrichthyes</taxon>
        <taxon>Elasmobranchii</taxon>
        <taxon>Galeomorphii</taxon>
        <taxon>Galeoidea</taxon>
        <taxon>Orectolobiformes</taxon>
        <taxon>Hemiscylliidae</taxon>
        <taxon>Chiloscyllium</taxon>
    </lineage>
</organism>
<feature type="non-terminal residue" evidence="1">
    <location>
        <position position="1"/>
    </location>
</feature>
<reference evidence="1 2" key="1">
    <citation type="journal article" date="2018" name="Nat. Ecol. Evol.">
        <title>Shark genomes provide insights into elasmobranch evolution and the origin of vertebrates.</title>
        <authorList>
            <person name="Hara Y"/>
            <person name="Yamaguchi K"/>
            <person name="Onimaru K"/>
            <person name="Kadota M"/>
            <person name="Koyanagi M"/>
            <person name="Keeley SD"/>
            <person name="Tatsumi K"/>
            <person name="Tanaka K"/>
            <person name="Motone F"/>
            <person name="Kageyama Y"/>
            <person name="Nozu R"/>
            <person name="Adachi N"/>
            <person name="Nishimura O"/>
            <person name="Nakagawa R"/>
            <person name="Tanegashima C"/>
            <person name="Kiyatake I"/>
            <person name="Matsumoto R"/>
            <person name="Murakumo K"/>
            <person name="Nishida K"/>
            <person name="Terakita A"/>
            <person name="Kuratani S"/>
            <person name="Sato K"/>
            <person name="Hyodo S Kuraku.S."/>
        </authorList>
    </citation>
    <scope>NUCLEOTIDE SEQUENCE [LARGE SCALE GENOMIC DNA]</scope>
</reference>
<evidence type="ECO:0000313" key="1">
    <source>
        <dbReference type="EMBL" id="GCC48153.1"/>
    </source>
</evidence>